<accession>A0A383BWF0</accession>
<name>A0A383BWF0_9ZZZZ</name>
<gene>
    <name evidence="1" type="ORF">METZ01_LOCUS476449</name>
</gene>
<dbReference type="AlphaFoldDB" id="A0A383BWF0"/>
<proteinExistence type="predicted"/>
<feature type="non-terminal residue" evidence="1">
    <location>
        <position position="137"/>
    </location>
</feature>
<protein>
    <submittedName>
        <fullName evidence="1">Uncharacterized protein</fullName>
    </submittedName>
</protein>
<reference evidence="1" key="1">
    <citation type="submission" date="2018-05" db="EMBL/GenBank/DDBJ databases">
        <authorList>
            <person name="Lanie J.A."/>
            <person name="Ng W.-L."/>
            <person name="Kazmierczak K.M."/>
            <person name="Andrzejewski T.M."/>
            <person name="Davidsen T.M."/>
            <person name="Wayne K.J."/>
            <person name="Tettelin H."/>
            <person name="Glass J.I."/>
            <person name="Rusch D."/>
            <person name="Podicherti R."/>
            <person name="Tsui H.-C.T."/>
            <person name="Winkler M.E."/>
        </authorList>
    </citation>
    <scope>NUCLEOTIDE SEQUENCE</scope>
</reference>
<organism evidence="1">
    <name type="scientific">marine metagenome</name>
    <dbReference type="NCBI Taxonomy" id="408172"/>
    <lineage>
        <taxon>unclassified sequences</taxon>
        <taxon>metagenomes</taxon>
        <taxon>ecological metagenomes</taxon>
    </lineage>
</organism>
<evidence type="ECO:0000313" key="1">
    <source>
        <dbReference type="EMBL" id="SVE23595.1"/>
    </source>
</evidence>
<sequence length="137" mass="14234">MKNTFINSVAKILLVVLGFQSISPLLAAVITLPTGTMVQCEIKETVNGLNSNVGQRVRISVANDVMKDGEVVIRGGTDVQAEIVSATKPGILGKPGEVGIVLKSTKAVDGTTISLSASRVNKGDSKQTISVVVGLFL</sequence>
<dbReference type="EMBL" id="UINC01203373">
    <property type="protein sequence ID" value="SVE23595.1"/>
    <property type="molecule type" value="Genomic_DNA"/>
</dbReference>